<keyword evidence="4" id="KW-0479">Metal-binding</keyword>
<dbReference type="InterPro" id="IPR012339">
    <property type="entry name" value="Phage_T4_Gp32_ssDNA-bd"/>
</dbReference>
<evidence type="ECO:0000256" key="4">
    <source>
        <dbReference type="ARBA" id="ARBA00022723"/>
    </source>
</evidence>
<keyword evidence="9" id="KW-0234">DNA repair</keyword>
<reference evidence="13" key="1">
    <citation type="submission" date="2020-04" db="EMBL/GenBank/DDBJ databases">
        <authorList>
            <person name="Chiriac C."/>
            <person name="Salcher M."/>
            <person name="Ghai R."/>
            <person name="Kavagutti S V."/>
        </authorList>
    </citation>
    <scope>NUCLEOTIDE SEQUENCE</scope>
</reference>
<sequence length="259" mass="28947">MAINLDAIKSRLQEMQKSANSGGGSGVSEFLWKPPVGRSQVRIVPYAFDKSNPFIEMFFHYEIGKRTMVSPTSFGRPDPIVEFAEKLKRSGNKEDWKLGKKIEPKFRCYVPVIVRGEEEKGVRFWSFGKQIYQELLGVIADPDYGDITDIMNGRDVSIDHVAAEKEGAFPSYTVRPKPNQTPATTDKEVAALIVNGQKQITELYTELSYDEMHAALEKWLNPDTNAEAPASKGESQIKSAATATKVEDINSAFDELFNS</sequence>
<evidence type="ECO:0000256" key="1">
    <source>
        <dbReference type="ARBA" id="ARBA00018590"/>
    </source>
</evidence>
<evidence type="ECO:0000256" key="10">
    <source>
        <dbReference type="ARBA" id="ARBA00031936"/>
    </source>
</evidence>
<dbReference type="GO" id="GO:0039693">
    <property type="term" value="P:viral DNA genome replication"/>
    <property type="evidence" value="ECO:0007669"/>
    <property type="project" value="UniProtKB-KW"/>
</dbReference>
<evidence type="ECO:0000256" key="8">
    <source>
        <dbReference type="ARBA" id="ARBA00023125"/>
    </source>
</evidence>
<evidence type="ECO:0000259" key="12">
    <source>
        <dbReference type="Pfam" id="PF08804"/>
    </source>
</evidence>
<keyword evidence="7" id="KW-1194">Viral DNA replication</keyword>
<dbReference type="Gene3D" id="3.90.198.10">
    <property type="entry name" value="Replication Fork Single-Stranded Dna Binding Protein"/>
    <property type="match status" value="1"/>
</dbReference>
<feature type="domain" description="Bacteriophage T4 Gp32 single-stranded DNA-binding" evidence="12">
    <location>
        <begin position="37"/>
        <end position="210"/>
    </location>
</feature>
<keyword evidence="6" id="KW-0862">Zinc</keyword>
<evidence type="ECO:0000256" key="6">
    <source>
        <dbReference type="ARBA" id="ARBA00022833"/>
    </source>
</evidence>
<name>A0A6J5MC67_9CAUD</name>
<evidence type="ECO:0000256" key="5">
    <source>
        <dbReference type="ARBA" id="ARBA00022763"/>
    </source>
</evidence>
<dbReference type="SUPFAM" id="SSF50249">
    <property type="entry name" value="Nucleic acid-binding proteins"/>
    <property type="match status" value="1"/>
</dbReference>
<dbReference type="InterPro" id="IPR044947">
    <property type="entry name" value="Phage_T4_Gp32_ssDNA-bd_sf"/>
</dbReference>
<dbReference type="GO" id="GO:0006260">
    <property type="term" value="P:DNA replication"/>
    <property type="evidence" value="ECO:0007669"/>
    <property type="project" value="UniProtKB-KW"/>
</dbReference>
<organism evidence="13">
    <name type="scientific">uncultured Caudovirales phage</name>
    <dbReference type="NCBI Taxonomy" id="2100421"/>
    <lineage>
        <taxon>Viruses</taxon>
        <taxon>Duplodnaviria</taxon>
        <taxon>Heunggongvirae</taxon>
        <taxon>Uroviricota</taxon>
        <taxon>Caudoviricetes</taxon>
        <taxon>Peduoviridae</taxon>
        <taxon>Maltschvirus</taxon>
        <taxon>Maltschvirus maltsch</taxon>
    </lineage>
</organism>
<evidence type="ECO:0000256" key="9">
    <source>
        <dbReference type="ARBA" id="ARBA00023204"/>
    </source>
</evidence>
<keyword evidence="3" id="KW-0235">DNA replication</keyword>
<dbReference type="Pfam" id="PF08804">
    <property type="entry name" value="gp32"/>
    <property type="match status" value="1"/>
</dbReference>
<keyword evidence="8" id="KW-0238">DNA-binding</keyword>
<accession>A0A6J5MC67</accession>
<keyword evidence="5" id="KW-0227">DNA damage</keyword>
<evidence type="ECO:0000256" key="7">
    <source>
        <dbReference type="ARBA" id="ARBA00023109"/>
    </source>
</evidence>
<evidence type="ECO:0000256" key="2">
    <source>
        <dbReference type="ARBA" id="ARBA00022491"/>
    </source>
</evidence>
<keyword evidence="2" id="KW-0678">Repressor</keyword>
<dbReference type="GO" id="GO:0006281">
    <property type="term" value="P:DNA repair"/>
    <property type="evidence" value="ECO:0007669"/>
    <property type="project" value="UniProtKB-KW"/>
</dbReference>
<dbReference type="EMBL" id="LR796421">
    <property type="protein sequence ID" value="CAB4143751.1"/>
    <property type="molecule type" value="Genomic_DNA"/>
</dbReference>
<evidence type="ECO:0000256" key="11">
    <source>
        <dbReference type="ARBA" id="ARBA00032941"/>
    </source>
</evidence>
<dbReference type="GO" id="GO:0003697">
    <property type="term" value="F:single-stranded DNA binding"/>
    <property type="evidence" value="ECO:0007669"/>
    <property type="project" value="InterPro"/>
</dbReference>
<proteinExistence type="predicted"/>
<evidence type="ECO:0000313" key="13">
    <source>
        <dbReference type="EMBL" id="CAB4143751.1"/>
    </source>
</evidence>
<dbReference type="InterPro" id="IPR012340">
    <property type="entry name" value="NA-bd_OB-fold"/>
</dbReference>
<evidence type="ECO:0000256" key="3">
    <source>
        <dbReference type="ARBA" id="ARBA00022705"/>
    </source>
</evidence>
<gene>
    <name evidence="13" type="ORF">UFOVP450_215</name>
</gene>
<protein>
    <recommendedName>
        <fullName evidence="1">Single-stranded DNA-binding protein</fullName>
    </recommendedName>
    <alternativeName>
        <fullName evidence="10">Gp32</fullName>
    </alternativeName>
    <alternativeName>
        <fullName evidence="11">Helix-destabilizing protein</fullName>
    </alternativeName>
</protein>
<dbReference type="GO" id="GO:0046872">
    <property type="term" value="F:metal ion binding"/>
    <property type="evidence" value="ECO:0007669"/>
    <property type="project" value="UniProtKB-KW"/>
</dbReference>